<reference evidence="1" key="1">
    <citation type="submission" date="2016-12" db="EMBL/GenBank/DDBJ databases">
        <title>The genomes of Aspergillus section Nigri reveals drivers in fungal speciation.</title>
        <authorList>
            <consortium name="DOE Joint Genome Institute"/>
            <person name="Vesth T.C."/>
            <person name="Nybo J."/>
            <person name="Theobald S."/>
            <person name="Brandl J."/>
            <person name="Frisvad J.C."/>
            <person name="Nielsen K.F."/>
            <person name="Lyhne E.K."/>
            <person name="Kogle M.E."/>
            <person name="Kuo A."/>
            <person name="Riley R."/>
            <person name="Clum A."/>
            <person name="Nolan M."/>
            <person name="Lipzen A."/>
            <person name="Salamov A."/>
            <person name="Henrissat B."/>
            <person name="Wiebenga A."/>
            <person name="De Vries R.P."/>
            <person name="Grigoriev I.V."/>
            <person name="Mortensen U.H."/>
            <person name="Andersen M.R."/>
            <person name="Baker S.E."/>
        </authorList>
    </citation>
    <scope>NUCLEOTIDE SEQUENCE [LARGE SCALE GENOMIC DNA]</scope>
    <source>
        <strain evidence="1">CBS 113365</strain>
    </source>
</reference>
<organism evidence="1 2">
    <name type="scientific">Aspergillus vadensis (strain CBS 113365 / IMI 142717 / IBT 24658)</name>
    <dbReference type="NCBI Taxonomy" id="1448311"/>
    <lineage>
        <taxon>Eukaryota</taxon>
        <taxon>Fungi</taxon>
        <taxon>Dikarya</taxon>
        <taxon>Ascomycota</taxon>
        <taxon>Pezizomycotina</taxon>
        <taxon>Eurotiomycetes</taxon>
        <taxon>Eurotiomycetidae</taxon>
        <taxon>Eurotiales</taxon>
        <taxon>Aspergillaceae</taxon>
        <taxon>Aspergillus</taxon>
        <taxon>Aspergillus subgen. Circumdati</taxon>
    </lineage>
</organism>
<dbReference type="AlphaFoldDB" id="A0A319AWL3"/>
<dbReference type="EMBL" id="KZ821647">
    <property type="protein sequence ID" value="PYH63994.1"/>
    <property type="molecule type" value="Genomic_DNA"/>
</dbReference>
<dbReference type="GeneID" id="37206405"/>
<sequence length="179" mass="19769">MVDYVYSVIPLSSFPISRHLLTILSLFLASLPHLPHFPHLPLVSIFPFPFSLLRPASFAQPWSAGHPAPPLGLPSTAIRHLRRRSSHSERRIFASSLVNPSLAWSRVTVQPCLCEHVRLSANTISAGAMLSAFMPRYPYHITSVKRGQSMGTVALTLKVSNILAESSSKVWSRANQPLP</sequence>
<dbReference type="Proteomes" id="UP000248405">
    <property type="component" value="Unassembled WGS sequence"/>
</dbReference>
<keyword evidence="2" id="KW-1185">Reference proteome</keyword>
<evidence type="ECO:0000313" key="2">
    <source>
        <dbReference type="Proteomes" id="UP000248405"/>
    </source>
</evidence>
<dbReference type="RefSeq" id="XP_025557788.1">
    <property type="nucleotide sequence ID" value="XM_025701813.1"/>
</dbReference>
<gene>
    <name evidence="1" type="ORF">BO88DRAFT_190690</name>
</gene>
<evidence type="ECO:0000313" key="1">
    <source>
        <dbReference type="EMBL" id="PYH63994.1"/>
    </source>
</evidence>
<protein>
    <submittedName>
        <fullName evidence="1">Uncharacterized protein</fullName>
    </submittedName>
</protein>
<name>A0A319AWL3_ASPVC</name>
<proteinExistence type="predicted"/>
<accession>A0A319AWL3</accession>